<protein>
    <submittedName>
        <fullName evidence="3">Universal stress protein UspA</fullName>
    </submittedName>
</protein>
<dbReference type="InterPro" id="IPR006016">
    <property type="entry name" value="UspA"/>
</dbReference>
<feature type="domain" description="UspA" evidence="2">
    <location>
        <begin position="162"/>
        <end position="289"/>
    </location>
</feature>
<keyword evidence="4" id="KW-1185">Reference proteome</keyword>
<proteinExistence type="inferred from homology"/>
<name>A0A9W4H2T7_9ACTN</name>
<comment type="caution">
    <text evidence="3">The sequence shown here is derived from an EMBL/GenBank/DDBJ whole genome shotgun (WGS) entry which is preliminary data.</text>
</comment>
<evidence type="ECO:0000313" key="3">
    <source>
        <dbReference type="EMBL" id="CAG7646251.1"/>
    </source>
</evidence>
<organism evidence="3 4">
    <name type="scientific">Actinacidiphila bryophytorum</name>
    <dbReference type="NCBI Taxonomy" id="1436133"/>
    <lineage>
        <taxon>Bacteria</taxon>
        <taxon>Bacillati</taxon>
        <taxon>Actinomycetota</taxon>
        <taxon>Actinomycetes</taxon>
        <taxon>Kitasatosporales</taxon>
        <taxon>Streptomycetaceae</taxon>
        <taxon>Actinacidiphila</taxon>
    </lineage>
</organism>
<gene>
    <name evidence="3" type="ORF">SBRY_40367</name>
</gene>
<dbReference type="PANTHER" id="PTHR46268">
    <property type="entry name" value="STRESS RESPONSE PROTEIN NHAX"/>
    <property type="match status" value="1"/>
</dbReference>
<dbReference type="RefSeq" id="WP_205044975.1">
    <property type="nucleotide sequence ID" value="NZ_CAJVAX010000018.1"/>
</dbReference>
<evidence type="ECO:0000259" key="2">
    <source>
        <dbReference type="Pfam" id="PF00582"/>
    </source>
</evidence>
<dbReference type="Pfam" id="PF00582">
    <property type="entry name" value="Usp"/>
    <property type="match status" value="2"/>
</dbReference>
<dbReference type="Gene3D" id="3.40.50.620">
    <property type="entry name" value="HUPs"/>
    <property type="match status" value="2"/>
</dbReference>
<dbReference type="SUPFAM" id="SSF52402">
    <property type="entry name" value="Adenine nucleotide alpha hydrolases-like"/>
    <property type="match status" value="2"/>
</dbReference>
<dbReference type="Proteomes" id="UP001153328">
    <property type="component" value="Unassembled WGS sequence"/>
</dbReference>
<reference evidence="3" key="1">
    <citation type="submission" date="2021-06" db="EMBL/GenBank/DDBJ databases">
        <authorList>
            <person name="Arsene-Ploetze F."/>
        </authorList>
    </citation>
    <scope>NUCLEOTIDE SEQUENCE</scope>
    <source>
        <strain evidence="3">SBRY1</strain>
    </source>
</reference>
<dbReference type="EMBL" id="CAJVAX010000018">
    <property type="protein sequence ID" value="CAG7646251.1"/>
    <property type="molecule type" value="Genomic_DNA"/>
</dbReference>
<dbReference type="InterPro" id="IPR006015">
    <property type="entry name" value="Universal_stress_UspA"/>
</dbReference>
<dbReference type="AlphaFoldDB" id="A0A9W4H2T7"/>
<dbReference type="InterPro" id="IPR014729">
    <property type="entry name" value="Rossmann-like_a/b/a_fold"/>
</dbReference>
<evidence type="ECO:0000313" key="4">
    <source>
        <dbReference type="Proteomes" id="UP001153328"/>
    </source>
</evidence>
<comment type="similarity">
    <text evidence="1">Belongs to the universal stress protein A family.</text>
</comment>
<dbReference type="PRINTS" id="PR01438">
    <property type="entry name" value="UNVRSLSTRESS"/>
</dbReference>
<sequence length="294" mass="31406">MTRPQGRPPIVVGVGPGPGGNVALAWAADEADRRHLPLLLVLAQDLAAPRRHPAARRQSWERWKDVLRAGADHTLKEAVAFVGSRRPQVRVEALLAEGHPAQVLQEQAQNASQVVLGSWHLSAVQERFTSAAVAMPLVARAPCPVVVVPEPEHTTAEDPYFVVGVDGSQCSAAAVDYAFAEAARRGALLRALHVWLPPRPGSVDEATGLQECRRLLSETVAGRTERYPEVGVRHEVVAGHPVDVLTRASEHALGLVVGSRGRGGFPGMLLGSVSQGVVLHGRCPVVIVPHPHED</sequence>
<dbReference type="PANTHER" id="PTHR46268:SF6">
    <property type="entry name" value="UNIVERSAL STRESS PROTEIN UP12"/>
    <property type="match status" value="1"/>
</dbReference>
<feature type="domain" description="UspA" evidence="2">
    <location>
        <begin position="9"/>
        <end position="149"/>
    </location>
</feature>
<evidence type="ECO:0000256" key="1">
    <source>
        <dbReference type="ARBA" id="ARBA00008791"/>
    </source>
</evidence>
<accession>A0A9W4H2T7</accession>